<organism evidence="2 3">
    <name type="scientific">Rossellomorea aquimaris</name>
    <dbReference type="NCBI Taxonomy" id="189382"/>
    <lineage>
        <taxon>Bacteria</taxon>
        <taxon>Bacillati</taxon>
        <taxon>Bacillota</taxon>
        <taxon>Bacilli</taxon>
        <taxon>Bacillales</taxon>
        <taxon>Bacillaceae</taxon>
        <taxon>Rossellomorea</taxon>
    </lineage>
</organism>
<feature type="domain" description="IrrE N-terminal-like" evidence="1">
    <location>
        <begin position="76"/>
        <end position="188"/>
    </location>
</feature>
<dbReference type="Gene3D" id="1.10.10.2910">
    <property type="match status" value="1"/>
</dbReference>
<sequence length="273" mass="31950">MKWSCKKKWGPVIRGDFLREKRKLSPKDKRELYDSVVPIAEEFRDRFLDKDKPIKDTFETLEQLGYFYVCFPAHDDLSGFHIKKGDFDCIFVNSAHSLGRQHFSAWHEVYHAYTKDYGGISLLGDIAYDEMEQKAEFFASCILMPEDLVRSYLRSNGLQNLKYISHVDLIRMQNYFRVSYKAMLVRLTKLFPSYKKDLSSRYALGLQGNEQKMEAKTAEAGESIELIKPTNDFSLSPRFYKMLHDNLQQDRISSERAASILELIESVQKKYEV</sequence>
<dbReference type="InterPro" id="IPR010359">
    <property type="entry name" value="IrrE_HExxH"/>
</dbReference>
<dbReference type="InterPro" id="IPR052345">
    <property type="entry name" value="Rad_response_metalloprotease"/>
</dbReference>
<dbReference type="PANTHER" id="PTHR43236:SF1">
    <property type="entry name" value="BLL7220 PROTEIN"/>
    <property type="match status" value="1"/>
</dbReference>
<dbReference type="Proteomes" id="UP000325054">
    <property type="component" value="Unassembled WGS sequence"/>
</dbReference>
<dbReference type="EMBL" id="VTEW01000012">
    <property type="protein sequence ID" value="TYS76583.1"/>
    <property type="molecule type" value="Genomic_DNA"/>
</dbReference>
<evidence type="ECO:0000313" key="2">
    <source>
        <dbReference type="EMBL" id="TYS76583.1"/>
    </source>
</evidence>
<comment type="caution">
    <text evidence="2">The sequence shown here is derived from an EMBL/GenBank/DDBJ whole genome shotgun (WGS) entry which is preliminary data.</text>
</comment>
<name>A0A5D4TL43_9BACI</name>
<dbReference type="PANTHER" id="PTHR43236">
    <property type="entry name" value="ANTITOXIN HIGA1"/>
    <property type="match status" value="1"/>
</dbReference>
<reference evidence="2 3" key="1">
    <citation type="submission" date="2019-08" db="EMBL/GenBank/DDBJ databases">
        <title>Bacillus genomes from the desert of Cuatro Cienegas, Coahuila.</title>
        <authorList>
            <person name="Olmedo-Alvarez G."/>
        </authorList>
    </citation>
    <scope>NUCLEOTIDE SEQUENCE [LARGE SCALE GENOMIC DNA]</scope>
    <source>
        <strain evidence="2 3">CH451a_14T</strain>
    </source>
</reference>
<proteinExistence type="predicted"/>
<dbReference type="Pfam" id="PF06114">
    <property type="entry name" value="Peptidase_M78"/>
    <property type="match status" value="1"/>
</dbReference>
<gene>
    <name evidence="2" type="ORF">FZC80_14865</name>
</gene>
<protein>
    <submittedName>
        <fullName evidence="2">ImmA/IrrE family metallo-endopeptidase</fullName>
    </submittedName>
</protein>
<dbReference type="AlphaFoldDB" id="A0A5D4TL43"/>
<dbReference type="OrthoDB" id="42613at2"/>
<evidence type="ECO:0000259" key="1">
    <source>
        <dbReference type="Pfam" id="PF06114"/>
    </source>
</evidence>
<evidence type="ECO:0000313" key="3">
    <source>
        <dbReference type="Proteomes" id="UP000325054"/>
    </source>
</evidence>
<accession>A0A5D4TL43</accession>